<feature type="domain" description="Interferon/interleukin receptor" evidence="4">
    <location>
        <begin position="118"/>
        <end position="214"/>
    </location>
</feature>
<feature type="region of interest" description="Disordered" evidence="1">
    <location>
        <begin position="504"/>
        <end position="531"/>
    </location>
</feature>
<evidence type="ECO:0000259" key="3">
    <source>
        <dbReference type="Pfam" id="PF01108"/>
    </source>
</evidence>
<protein>
    <submittedName>
        <fullName evidence="5">Interferon alpha/beta receptor 2 Type I interferon receptor 2</fullName>
    </submittedName>
</protein>
<evidence type="ECO:0000259" key="4">
    <source>
        <dbReference type="Pfam" id="PF09294"/>
    </source>
</evidence>
<evidence type="ECO:0000313" key="6">
    <source>
        <dbReference type="Proteomes" id="UP000503349"/>
    </source>
</evidence>
<dbReference type="PANTHER" id="PTHR20859">
    <property type="entry name" value="INTERFERON/INTERLEUKIN RECEPTOR"/>
    <property type="match status" value="1"/>
</dbReference>
<dbReference type="EMBL" id="CM015721">
    <property type="protein sequence ID" value="KAF3695196.1"/>
    <property type="molecule type" value="Genomic_DNA"/>
</dbReference>
<keyword evidence="6" id="KW-1185">Reference proteome</keyword>
<proteinExistence type="predicted"/>
<gene>
    <name evidence="5" type="ORF">EXN66_Car010872</name>
</gene>
<evidence type="ECO:0000313" key="5">
    <source>
        <dbReference type="EMBL" id="KAF3695196.1"/>
    </source>
</evidence>
<name>A0A6G1PZ02_CHAAH</name>
<dbReference type="SUPFAM" id="SSF49265">
    <property type="entry name" value="Fibronectin type III"/>
    <property type="match status" value="2"/>
</dbReference>
<dbReference type="Proteomes" id="UP000503349">
    <property type="component" value="Chromosome 10"/>
</dbReference>
<accession>A0A6G1PZ02</accession>
<keyword evidence="2" id="KW-0812">Transmembrane</keyword>
<dbReference type="Pfam" id="PF09294">
    <property type="entry name" value="Interfer-bind"/>
    <property type="match status" value="1"/>
</dbReference>
<feature type="transmembrane region" description="Helical" evidence="2">
    <location>
        <begin position="223"/>
        <end position="247"/>
    </location>
</feature>
<evidence type="ECO:0000256" key="2">
    <source>
        <dbReference type="SAM" id="Phobius"/>
    </source>
</evidence>
<dbReference type="PANTHER" id="PTHR20859:SF53">
    <property type="entry name" value="INTERLEUKIN-22 RECEPTOR SUBUNIT ALPHA-1"/>
    <property type="match status" value="1"/>
</dbReference>
<dbReference type="GO" id="GO:0004896">
    <property type="term" value="F:cytokine receptor activity"/>
    <property type="evidence" value="ECO:0007669"/>
    <property type="project" value="TreeGrafter"/>
</dbReference>
<sequence>MYLLLSDSEKMNCLHLLYLIPLLHSGLGSLPAPVNVSVSSHNFYHVLQWKPHPGTPTGTLYKIYNSVNKRRRLLNSTTASSLELKLDIFKQSDLFVLASYNGTESKSKTVTFTPFKDTKIGPAEVSLATCGNCIEINISLPNDDVWSDKDFYNDPLFIIYWKKKNEIEPHSLQTRKKSYTLDNLEKGREYCVNVEIEIRTNKNTLPSESKCIFTSVESRRDTAVLGAVSAVLILVIGFLMTSIYFLYYTGYLCKGQTSLPKALMALIQGYTMTPENIDSCLISISSEMENQRVHGNPTAQYPAMWQAISEEEEEEEEDDEEENVYMDRNANLSSSESSCRGSFKRLGTSKLGISEDCGSLTERPSATMEVPAAKFDIGVVHAGLDQCEPEAEEATVSFLSERIQSGVQGHVISEEEEKMKEKVEVCENSGNVDLFSVTLATLTAAEEEDQSKTDFLTVTDPTHPSPTVSGLTLSTTEYETESDHEMTVPTMQPTHQDFTETWYKGRHAETQSSSSEEEEEEEEFSGYMAHI</sequence>
<dbReference type="InterPro" id="IPR003961">
    <property type="entry name" value="FN3_dom"/>
</dbReference>
<dbReference type="Pfam" id="PF01108">
    <property type="entry name" value="Tissue_fac"/>
    <property type="match status" value="1"/>
</dbReference>
<feature type="domain" description="Fibronectin type-III" evidence="3">
    <location>
        <begin position="13"/>
        <end position="84"/>
    </location>
</feature>
<dbReference type="InterPro" id="IPR036116">
    <property type="entry name" value="FN3_sf"/>
</dbReference>
<keyword evidence="5" id="KW-0675">Receptor</keyword>
<dbReference type="AlphaFoldDB" id="A0A6G1PZ02"/>
<organism evidence="5 6">
    <name type="scientific">Channa argus</name>
    <name type="common">Northern snakehead</name>
    <name type="synonym">Ophicephalus argus</name>
    <dbReference type="NCBI Taxonomy" id="215402"/>
    <lineage>
        <taxon>Eukaryota</taxon>
        <taxon>Metazoa</taxon>
        <taxon>Chordata</taxon>
        <taxon>Craniata</taxon>
        <taxon>Vertebrata</taxon>
        <taxon>Euteleostomi</taxon>
        <taxon>Actinopterygii</taxon>
        <taxon>Neopterygii</taxon>
        <taxon>Teleostei</taxon>
        <taxon>Neoteleostei</taxon>
        <taxon>Acanthomorphata</taxon>
        <taxon>Anabantaria</taxon>
        <taxon>Anabantiformes</taxon>
        <taxon>Channoidei</taxon>
        <taxon>Channidae</taxon>
        <taxon>Channa</taxon>
    </lineage>
</organism>
<reference evidence="5 6" key="1">
    <citation type="submission" date="2019-02" db="EMBL/GenBank/DDBJ databases">
        <title>Opniocepnalus argus genome.</title>
        <authorList>
            <person name="Zhou C."/>
            <person name="Xiao S."/>
        </authorList>
    </citation>
    <scope>NUCLEOTIDE SEQUENCE [LARGE SCALE GENOMIC DNA]</scope>
    <source>
        <strain evidence="5">OARG1902GOOAL</strain>
        <tissue evidence="5">Muscle</tissue>
    </source>
</reference>
<keyword evidence="2" id="KW-1133">Transmembrane helix</keyword>
<keyword evidence="2" id="KW-0472">Membrane</keyword>
<dbReference type="InterPro" id="IPR013783">
    <property type="entry name" value="Ig-like_fold"/>
</dbReference>
<dbReference type="GO" id="GO:0005886">
    <property type="term" value="C:plasma membrane"/>
    <property type="evidence" value="ECO:0007669"/>
    <property type="project" value="TreeGrafter"/>
</dbReference>
<evidence type="ECO:0000256" key="1">
    <source>
        <dbReference type="SAM" id="MobiDB-lite"/>
    </source>
</evidence>
<dbReference type="InterPro" id="IPR015373">
    <property type="entry name" value="Interferon/interleukin_rcp_dom"/>
</dbReference>
<dbReference type="InterPro" id="IPR050650">
    <property type="entry name" value="Type-II_Cytokine-TF_Rcpt"/>
</dbReference>
<dbReference type="Gene3D" id="2.60.40.10">
    <property type="entry name" value="Immunoglobulins"/>
    <property type="match status" value="1"/>
</dbReference>
<feature type="compositionally biased region" description="Acidic residues" evidence="1">
    <location>
        <begin position="515"/>
        <end position="524"/>
    </location>
</feature>
<reference evidence="6" key="2">
    <citation type="submission" date="2019-02" db="EMBL/GenBank/DDBJ databases">
        <title>Opniocepnalus argus Var Kimnra genome.</title>
        <authorList>
            <person name="Zhou C."/>
            <person name="Xiao S."/>
        </authorList>
    </citation>
    <scope>NUCLEOTIDE SEQUENCE [LARGE SCALE GENOMIC DNA]</scope>
</reference>